<protein>
    <submittedName>
        <fullName evidence="1">Uncharacterized protein</fullName>
    </submittedName>
</protein>
<reference evidence="1 2" key="1">
    <citation type="journal article" date="2019" name="Microbiome">
        <title>Annotated bacterial chromosomes from frame-shift-corrected long-read metagenomic data.</title>
        <authorList>
            <person name="Arumugam K."/>
            <person name="Bagci C."/>
            <person name="Bessarab I."/>
            <person name="Beier S."/>
            <person name="Buchfink B."/>
            <person name="Gorska A."/>
            <person name="Qiu G."/>
            <person name="Huson D.H."/>
            <person name="Williams R.B.H."/>
        </authorList>
    </citation>
    <scope>NUCLEOTIDE SEQUENCE [LARGE SCALE GENOMIC DNA]</scope>
    <source>
        <strain evidence="1">SSA1</strain>
    </source>
</reference>
<accession>A0A7D5NE85</accession>
<name>A0A7D5NE85_9PROT</name>
<dbReference type="KEGG" id="acog:HWD57_13730"/>
<evidence type="ECO:0000313" key="2">
    <source>
        <dbReference type="Proteomes" id="UP000509684"/>
    </source>
</evidence>
<proteinExistence type="predicted"/>
<organism evidence="1 2">
    <name type="scientific">Candidatus Accumulibacter cognatus</name>
    <dbReference type="NCBI Taxonomy" id="2954383"/>
    <lineage>
        <taxon>Bacteria</taxon>
        <taxon>Pseudomonadati</taxon>
        <taxon>Pseudomonadota</taxon>
        <taxon>Betaproteobacteria</taxon>
        <taxon>Candidatus Accumulibacter</taxon>
    </lineage>
</organism>
<dbReference type="EMBL" id="CP058708">
    <property type="protein sequence ID" value="QLH50729.1"/>
    <property type="molecule type" value="Genomic_DNA"/>
</dbReference>
<gene>
    <name evidence="1" type="ORF">HWD57_13730</name>
</gene>
<sequence length="559" mass="61803">MNVLASDTDPSLATAAARFAAAVRSWTTGTERDALTRDLSEMLSLLAEQTEWRVFVDGTKNLGHQASTVLLLRRLIDLTAFRGWVVVVYADQGRALLGSTADKLALMFAGVDPRRLDDELTSYGSCGEIRFLPLQRAGELREAIAFGFTGGADDLAFNAAAALNVRFFLRLQPYLWDDPPAARRDAYYECSRIEQPDGRHLYPLQSWPELRTLAIRPPPSLHYPTESSLWRWYARQQSFDAELARRMDNALTVLTTRSNGRLLLWPVYGLQHFAPDAANIVLSCSVLGLCIAYQRRSAVLLCSFNPSEDLPDWADLAEALSQDLAACEHALPALATALARRHADDVDAGRLRPDTLSSRTRELGRWLHARCRDVSLVVHRVSVGSKKRSRNLDESLRVALARHGNAAVHLVELGPVSMDAFHRFVSDADLPCVIEGQTTANLLTTLGRPFLQLLRRDHVIQSGYAATGDADLDAIAARMAAGARDLRDVSLIGKRDALSPDPAAYGERLDHIAQLMYDASDASSETGRYFLALAEHFARPSNDKLFVMLLALREVMLAT</sequence>
<dbReference type="AlphaFoldDB" id="A0A7D5NE85"/>
<dbReference type="Proteomes" id="UP000509684">
    <property type="component" value="Chromosome"/>
</dbReference>
<evidence type="ECO:0000313" key="1">
    <source>
        <dbReference type="EMBL" id="QLH50729.1"/>
    </source>
</evidence>